<comment type="caution">
    <text evidence="9">The sequence shown here is derived from an EMBL/GenBank/DDBJ whole genome shotgun (WGS) entry which is preliminary data.</text>
</comment>
<evidence type="ECO:0000256" key="8">
    <source>
        <dbReference type="SAM" id="Phobius"/>
    </source>
</evidence>
<dbReference type="InterPro" id="IPR004626">
    <property type="entry name" value="RarD"/>
</dbReference>
<feature type="transmembrane region" description="Helical" evidence="8">
    <location>
        <begin position="224"/>
        <end position="242"/>
    </location>
</feature>
<feature type="transmembrane region" description="Helical" evidence="8">
    <location>
        <begin position="189"/>
        <end position="212"/>
    </location>
</feature>
<evidence type="ECO:0000256" key="7">
    <source>
        <dbReference type="ARBA" id="ARBA00023136"/>
    </source>
</evidence>
<keyword evidence="4" id="KW-1003">Cell membrane</keyword>
<dbReference type="Proteomes" id="UP000694300">
    <property type="component" value="Unassembled WGS sequence"/>
</dbReference>
<keyword evidence="6 8" id="KW-1133">Transmembrane helix</keyword>
<keyword evidence="5 8" id="KW-0812">Transmembrane</keyword>
<feature type="transmembrane region" description="Helical" evidence="8">
    <location>
        <begin position="83"/>
        <end position="101"/>
    </location>
</feature>
<feature type="transmembrane region" description="Helical" evidence="8">
    <location>
        <begin position="131"/>
        <end position="147"/>
    </location>
</feature>
<gene>
    <name evidence="9" type="primary">rarD</name>
    <name evidence="9" type="ORF">I4I82_10340</name>
</gene>
<evidence type="ECO:0000256" key="1">
    <source>
        <dbReference type="ARBA" id="ARBA00004651"/>
    </source>
</evidence>
<proteinExistence type="inferred from homology"/>
<evidence type="ECO:0000256" key="2">
    <source>
        <dbReference type="ARBA" id="ARBA00007362"/>
    </source>
</evidence>
<evidence type="ECO:0000313" key="9">
    <source>
        <dbReference type="EMBL" id="MBW0128084.1"/>
    </source>
</evidence>
<dbReference type="NCBIfam" id="TIGR00688">
    <property type="entry name" value="rarD"/>
    <property type="match status" value="1"/>
</dbReference>
<keyword evidence="7 8" id="KW-0472">Membrane</keyword>
<keyword evidence="10" id="KW-1185">Reference proteome</keyword>
<protein>
    <submittedName>
        <fullName evidence="9">EamA family transporter RarD</fullName>
    </submittedName>
</protein>
<dbReference type="EMBL" id="JADQDF010000001">
    <property type="protein sequence ID" value="MBW0128084.1"/>
    <property type="molecule type" value="Genomic_DNA"/>
</dbReference>
<feature type="transmembrane region" description="Helical" evidence="8">
    <location>
        <begin position="248"/>
        <end position="268"/>
    </location>
</feature>
<evidence type="ECO:0000256" key="4">
    <source>
        <dbReference type="ARBA" id="ARBA00022475"/>
    </source>
</evidence>
<feature type="transmembrane region" description="Helical" evidence="8">
    <location>
        <begin position="108"/>
        <end position="125"/>
    </location>
</feature>
<evidence type="ECO:0000256" key="5">
    <source>
        <dbReference type="ARBA" id="ARBA00022692"/>
    </source>
</evidence>
<comment type="similarity">
    <text evidence="2">Belongs to the EamA transporter family.</text>
</comment>
<sequence>MWGLFPAFWPLLAPAAPVEVLAHRIGWTAVLMVGVLTVLRGWGELATLRLRSWLTVFAGGVFIAVNWGVYIGSVFAGLVIEAALGYFMSPLVSVLLAVVVLRERLRPAQWTAVAIALVAVLVIAVEGGRPPWIALVLATSFGLYGLIKSTVPLTAAAGLTAESLALGPVALGVIAWFELTGTGTMGGFGAGHLLLLVAAGPVTAVPLLLYAVGARRVPLSTIGVLMYINPTLQFLWGVLVVREEVSPLRWAGFALVWAALVVFTVDLVRTSRSDRAARLAPLA</sequence>
<comment type="subcellular location">
    <subcellularLocation>
        <location evidence="1">Cell membrane</location>
        <topology evidence="1">Multi-pass membrane protein</topology>
    </subcellularLocation>
</comment>
<name>A0ABS6U831_9PSEU</name>
<accession>A0ABS6U831</accession>
<reference evidence="9 10" key="1">
    <citation type="submission" date="2020-11" db="EMBL/GenBank/DDBJ databases">
        <title>Pseudonocardia abyssalis sp. nov. and Pseudonocardia oceani sp. nov., description and phylogenomic analysis of two novel actinomycetes isolated from the deep Southern Ocean.</title>
        <authorList>
            <person name="Parra J."/>
        </authorList>
    </citation>
    <scope>NUCLEOTIDE SEQUENCE [LARGE SCALE GENOMIC DNA]</scope>
    <source>
        <strain evidence="10">KRD185</strain>
    </source>
</reference>
<evidence type="ECO:0000313" key="10">
    <source>
        <dbReference type="Proteomes" id="UP000694300"/>
    </source>
</evidence>
<evidence type="ECO:0000256" key="3">
    <source>
        <dbReference type="ARBA" id="ARBA00022448"/>
    </source>
</evidence>
<evidence type="ECO:0000256" key="6">
    <source>
        <dbReference type="ARBA" id="ARBA00022989"/>
    </source>
</evidence>
<feature type="transmembrane region" description="Helical" evidence="8">
    <location>
        <begin position="159"/>
        <end position="177"/>
    </location>
</feature>
<feature type="transmembrane region" description="Helical" evidence="8">
    <location>
        <begin position="25"/>
        <end position="42"/>
    </location>
</feature>
<organism evidence="9 10">
    <name type="scientific">Pseudonocardia oceani</name>
    <dbReference type="NCBI Taxonomy" id="2792013"/>
    <lineage>
        <taxon>Bacteria</taxon>
        <taxon>Bacillati</taxon>
        <taxon>Actinomycetota</taxon>
        <taxon>Actinomycetes</taxon>
        <taxon>Pseudonocardiales</taxon>
        <taxon>Pseudonocardiaceae</taxon>
        <taxon>Pseudonocardia</taxon>
    </lineage>
</organism>
<feature type="transmembrane region" description="Helical" evidence="8">
    <location>
        <begin position="54"/>
        <end position="77"/>
    </location>
</feature>
<keyword evidence="3" id="KW-0813">Transport</keyword>